<dbReference type="AlphaFoldDB" id="A0A6B3N1W6"/>
<feature type="transmembrane region" description="Helical" evidence="1">
    <location>
        <begin position="87"/>
        <end position="109"/>
    </location>
</feature>
<feature type="transmembrane region" description="Helical" evidence="1">
    <location>
        <begin position="12"/>
        <end position="32"/>
    </location>
</feature>
<accession>A0A6B3N1W6</accession>
<dbReference type="InterPro" id="IPR018650">
    <property type="entry name" value="STSV1_Orf64"/>
</dbReference>
<comment type="caution">
    <text evidence="2">The sequence shown here is derived from an EMBL/GenBank/DDBJ whole genome shotgun (WGS) entry which is preliminary data.</text>
</comment>
<feature type="transmembrane region" description="Helical" evidence="1">
    <location>
        <begin position="168"/>
        <end position="192"/>
    </location>
</feature>
<name>A0A6B3N1W6_9CYAN</name>
<feature type="transmembrane region" description="Helical" evidence="1">
    <location>
        <begin position="198"/>
        <end position="222"/>
    </location>
</feature>
<feature type="transmembrane region" description="Helical" evidence="1">
    <location>
        <begin position="311"/>
        <end position="330"/>
    </location>
</feature>
<protein>
    <submittedName>
        <fullName evidence="2">DUF2079 domain-containing protein</fullName>
    </submittedName>
</protein>
<keyword evidence="1" id="KW-0472">Membrane</keyword>
<gene>
    <name evidence="2" type="ORF">F6J89_05645</name>
</gene>
<feature type="transmembrane region" description="Helical" evidence="1">
    <location>
        <begin position="121"/>
        <end position="138"/>
    </location>
</feature>
<dbReference type="Pfam" id="PF09852">
    <property type="entry name" value="DUF2079"/>
    <property type="match status" value="1"/>
</dbReference>
<evidence type="ECO:0000313" key="2">
    <source>
        <dbReference type="EMBL" id="NER27119.1"/>
    </source>
</evidence>
<evidence type="ECO:0000256" key="1">
    <source>
        <dbReference type="SAM" id="Phobius"/>
    </source>
</evidence>
<dbReference type="EMBL" id="JAAHFQ010000074">
    <property type="protein sequence ID" value="NER27119.1"/>
    <property type="molecule type" value="Genomic_DNA"/>
</dbReference>
<organism evidence="2">
    <name type="scientific">Symploca sp. SIO1C4</name>
    <dbReference type="NCBI Taxonomy" id="2607765"/>
    <lineage>
        <taxon>Bacteria</taxon>
        <taxon>Bacillati</taxon>
        <taxon>Cyanobacteriota</taxon>
        <taxon>Cyanophyceae</taxon>
        <taxon>Coleofasciculales</taxon>
        <taxon>Coleofasciculaceae</taxon>
        <taxon>Symploca</taxon>
    </lineage>
</organism>
<keyword evidence="1" id="KW-1133">Transmembrane helix</keyword>
<feature type="transmembrane region" description="Helical" evidence="1">
    <location>
        <begin position="377"/>
        <end position="399"/>
    </location>
</feature>
<sequence>MKKNLPRFGTLSWIITISTIIFFCCSSIRHALFHSSAFDLGIFDQSIYLISQGKEPICSFIGFHILGDHAAWILYPLSLLYKIYPDVHWLFAVQAVALALGALPIWHLARQAALKAASAQAIAVAYLLYPLVFNLNLFDFHPEVMALPALLAAVLAARLGKIWWFTGAILWILGCKAVLALTVAAMGLWLLVFENQRLYGAIALLAGIAWFLIATQLIIPLFSGSEAAAVGRYAYLGSSVLEIAQNLLLKPWLVLEKVFSLETLEYLVLLILPIIWGVSPQHLTPLVAAIPSLVINILSESPAQRNLVHQYSLPVLPFLLLAVIASLAAGKGWLPRVSEKRCGGKNERTGRGGDKQTRRIEIPHKISFTRLPNRRWIILWSLITFLALGKYGYFWSIYLNSLDTWQATREALVQIQTSGSVLTAPQIAPHLTHRQVVKLAIAGSECANLDEFEYILLNLPHPGFGSTPEVVVSLLARIKNTPEFQLSYQRDDIYLFTRGNQTLQSQL</sequence>
<reference evidence="2" key="1">
    <citation type="submission" date="2019-11" db="EMBL/GenBank/DDBJ databases">
        <title>Genomic insights into an expanded diversity of filamentous marine cyanobacteria reveals the extraordinary biosynthetic potential of Moorea and Okeania.</title>
        <authorList>
            <person name="Ferreira Leao T."/>
            <person name="Wang M."/>
            <person name="Moss N."/>
            <person name="Da Silva R."/>
            <person name="Sanders J."/>
            <person name="Nurk S."/>
            <person name="Gurevich A."/>
            <person name="Humphrey G."/>
            <person name="Reher R."/>
            <person name="Zhu Q."/>
            <person name="Belda-Ferre P."/>
            <person name="Glukhov E."/>
            <person name="Rex R."/>
            <person name="Dorrestein P.C."/>
            <person name="Knight R."/>
            <person name="Pevzner P."/>
            <person name="Gerwick W.H."/>
            <person name="Gerwick L."/>
        </authorList>
    </citation>
    <scope>NUCLEOTIDE SEQUENCE</scope>
    <source>
        <strain evidence="2">SIO1C4</strain>
    </source>
</reference>
<proteinExistence type="predicted"/>
<keyword evidence="1" id="KW-0812">Transmembrane</keyword>